<keyword evidence="15" id="KW-0961">Cell wall biogenesis/degradation</keyword>
<dbReference type="Pfam" id="PF00912">
    <property type="entry name" value="Transgly"/>
    <property type="match status" value="1"/>
</dbReference>
<dbReference type="SUPFAM" id="SSF56601">
    <property type="entry name" value="beta-lactamase/transpeptidase-like"/>
    <property type="match status" value="1"/>
</dbReference>
<dbReference type="PANTHER" id="PTHR32282:SF11">
    <property type="entry name" value="PENICILLIN-BINDING PROTEIN 1B"/>
    <property type="match status" value="1"/>
</dbReference>
<keyword evidence="6" id="KW-0121">Carboxypeptidase</keyword>
<comment type="subcellular location">
    <subcellularLocation>
        <location evidence="1">Cell membrane</location>
    </subcellularLocation>
</comment>
<evidence type="ECO:0000256" key="18">
    <source>
        <dbReference type="SAM" id="MobiDB-lite"/>
    </source>
</evidence>
<protein>
    <submittedName>
        <fullName evidence="22">Penicillin-binding protein 1A</fullName>
    </submittedName>
</protein>
<dbReference type="GO" id="GO:0008658">
    <property type="term" value="F:penicillin binding"/>
    <property type="evidence" value="ECO:0007669"/>
    <property type="project" value="InterPro"/>
</dbReference>
<evidence type="ECO:0000256" key="12">
    <source>
        <dbReference type="ARBA" id="ARBA00022984"/>
    </source>
</evidence>
<dbReference type="SUPFAM" id="SSF53955">
    <property type="entry name" value="Lysozyme-like"/>
    <property type="match status" value="1"/>
</dbReference>
<comment type="similarity">
    <text evidence="3">In the C-terminal section; belongs to the transpeptidase family.</text>
</comment>
<keyword evidence="9" id="KW-0808">Transferase</keyword>
<evidence type="ECO:0000256" key="8">
    <source>
        <dbReference type="ARBA" id="ARBA00022676"/>
    </source>
</evidence>
<evidence type="ECO:0000259" key="20">
    <source>
        <dbReference type="Pfam" id="PF00905"/>
    </source>
</evidence>
<keyword evidence="10" id="KW-0378">Hydrolase</keyword>
<keyword evidence="12" id="KW-0573">Peptidoglycan synthesis</keyword>
<dbReference type="GO" id="GO:0030288">
    <property type="term" value="C:outer membrane-bounded periplasmic space"/>
    <property type="evidence" value="ECO:0007669"/>
    <property type="project" value="TreeGrafter"/>
</dbReference>
<dbReference type="InterPro" id="IPR012338">
    <property type="entry name" value="Beta-lactam/transpept-like"/>
</dbReference>
<keyword evidence="19" id="KW-0812">Transmembrane</keyword>
<comment type="caution">
    <text evidence="22">The sequence shown here is derived from an EMBL/GenBank/DDBJ whole genome shotgun (WGS) entry which is preliminary data.</text>
</comment>
<dbReference type="GO" id="GO:0009252">
    <property type="term" value="P:peptidoglycan biosynthetic process"/>
    <property type="evidence" value="ECO:0007669"/>
    <property type="project" value="UniProtKB-KW"/>
</dbReference>
<keyword evidence="7" id="KW-0645">Protease</keyword>
<keyword evidence="23" id="KW-1185">Reference proteome</keyword>
<dbReference type="GO" id="GO:0006508">
    <property type="term" value="P:proteolysis"/>
    <property type="evidence" value="ECO:0007669"/>
    <property type="project" value="UniProtKB-KW"/>
</dbReference>
<sequence>MTKGKNTPIKAKRKNPPQRKSTPAKKGKSKRTFKNRFIRFCFICLLIAGSLFGLFLASIYYGAWGKLPDYHTLKTIQNAEASEVYSDDGKILGRIYAENRTNIDFNAIPINVINALVATEDSRFYNHEGIDEISLVRVLVKTLILGNKSSGGGSTLSQQLAKNLYPRRDFGKFSMPVNKIKEAITASRLEKIYSKKKILQLYLNTVPFGEQVYGIESASRQYFSKPAYKLKLDESAVLIGMLKAPSYYNPRRFPERSKQRRNVVIGQMAKNNFISENQAEQLKRKPLEINYHKQTTHSGLAPYLRERIRVEADNILKKYTKTDGSYYDIYRDGLRIVSTVDYSMQKYAEDAVKSHMKNLQNLFYKHWGRQNPWDNNKAILTSAIERSPYYKTLVKEGKKKKEIDAILKKKRDMKIFSWDGEKDVQMSALDSIKHYIKLLNTGFVAMESNTGKIKAWVGGIDFKHFQYDHVTGRRQVGSIFKPIVYAAALEANMSPYDYYPNERKVYSEFQDWSPRNADNNYEGSYSMEGALAESVNTIAVDFIMETGIQETIKLAEELGITSPLPKVPSLALGTANISLLEMIQVYASFANRGKKVEPYYISRIENNKGEVIVDLNPLNTETESNLSAENADIINQMLTAVVDSGTAKSLRSVYGLKGEFAGKTGTTQSQADGWYIGYNQNLVAGAWVGAEDMRVHFRSLSLGQGASMALPIYGKFMHQLNNNNKYQNYCTAPFFKPDNETLAKLDIPHYIPPRAGFFERLLGLDNNKEDKMKMKERREKRKKNKKSIYDKIRSIFRKKD</sequence>
<dbReference type="InterPro" id="IPR036950">
    <property type="entry name" value="PBP_transglycosylase"/>
</dbReference>
<dbReference type="Pfam" id="PF00905">
    <property type="entry name" value="Transpeptidase"/>
    <property type="match status" value="1"/>
</dbReference>
<keyword evidence="14" id="KW-0511">Multifunctional enzyme</keyword>
<dbReference type="InterPro" id="IPR001264">
    <property type="entry name" value="Glyco_trans_51"/>
</dbReference>
<dbReference type="AlphaFoldDB" id="A0A4Q7VJH1"/>
<evidence type="ECO:0000256" key="11">
    <source>
        <dbReference type="ARBA" id="ARBA00022960"/>
    </source>
</evidence>
<keyword evidence="13 19" id="KW-0472">Membrane</keyword>
<feature type="region of interest" description="Disordered" evidence="18">
    <location>
        <begin position="1"/>
        <end position="30"/>
    </location>
</feature>
<feature type="domain" description="Glycosyl transferase family 51" evidence="21">
    <location>
        <begin position="89"/>
        <end position="268"/>
    </location>
</feature>
<keyword evidence="19" id="KW-1133">Transmembrane helix</keyword>
<evidence type="ECO:0000256" key="15">
    <source>
        <dbReference type="ARBA" id="ARBA00023316"/>
    </source>
</evidence>
<evidence type="ECO:0000256" key="5">
    <source>
        <dbReference type="ARBA" id="ARBA00022475"/>
    </source>
</evidence>
<dbReference type="EMBL" id="SHKN01000001">
    <property type="protein sequence ID" value="RZT96351.1"/>
    <property type="molecule type" value="Genomic_DNA"/>
</dbReference>
<dbReference type="OrthoDB" id="9766909at2"/>
<gene>
    <name evidence="22" type="ORF">EV201_0989</name>
</gene>
<evidence type="ECO:0000313" key="23">
    <source>
        <dbReference type="Proteomes" id="UP000293562"/>
    </source>
</evidence>
<comment type="catalytic activity">
    <reaction evidence="16">
        <text>Preferential cleavage: (Ac)2-L-Lys-D-Ala-|-D-Ala. Also transpeptidation of peptidyl-alanyl moieties that are N-acyl substituents of D-alanine.</text>
        <dbReference type="EC" id="3.4.16.4"/>
    </reaction>
</comment>
<evidence type="ECO:0000256" key="17">
    <source>
        <dbReference type="ARBA" id="ARBA00049902"/>
    </source>
</evidence>
<dbReference type="Gene3D" id="3.40.710.10">
    <property type="entry name" value="DD-peptidase/beta-lactamase superfamily"/>
    <property type="match status" value="1"/>
</dbReference>
<dbReference type="PANTHER" id="PTHR32282">
    <property type="entry name" value="BINDING PROTEIN TRANSPEPTIDASE, PUTATIVE-RELATED"/>
    <property type="match status" value="1"/>
</dbReference>
<comment type="similarity">
    <text evidence="4">In the N-terminal section; belongs to the glycosyltransferase 51 family.</text>
</comment>
<feature type="compositionally biased region" description="Basic residues" evidence="18">
    <location>
        <begin position="10"/>
        <end position="30"/>
    </location>
</feature>
<comment type="pathway">
    <text evidence="2">Cell wall biogenesis; peptidoglycan biosynthesis.</text>
</comment>
<accession>A0A4Q7VJH1</accession>
<dbReference type="InterPro" id="IPR001460">
    <property type="entry name" value="PCN-bd_Tpept"/>
</dbReference>
<evidence type="ECO:0000256" key="2">
    <source>
        <dbReference type="ARBA" id="ARBA00004752"/>
    </source>
</evidence>
<evidence type="ECO:0000256" key="9">
    <source>
        <dbReference type="ARBA" id="ARBA00022679"/>
    </source>
</evidence>
<evidence type="ECO:0000256" key="16">
    <source>
        <dbReference type="ARBA" id="ARBA00034000"/>
    </source>
</evidence>
<dbReference type="GO" id="GO:0008955">
    <property type="term" value="F:peptidoglycan glycosyltransferase activity"/>
    <property type="evidence" value="ECO:0007669"/>
    <property type="project" value="UniProtKB-EC"/>
</dbReference>
<keyword evidence="5" id="KW-1003">Cell membrane</keyword>
<dbReference type="InterPro" id="IPR050396">
    <property type="entry name" value="Glycosyltr_51/Transpeptidase"/>
</dbReference>
<evidence type="ECO:0000256" key="19">
    <source>
        <dbReference type="SAM" id="Phobius"/>
    </source>
</evidence>
<evidence type="ECO:0000256" key="13">
    <source>
        <dbReference type="ARBA" id="ARBA00023136"/>
    </source>
</evidence>
<dbReference type="Proteomes" id="UP000293562">
    <property type="component" value="Unassembled WGS sequence"/>
</dbReference>
<evidence type="ECO:0000256" key="10">
    <source>
        <dbReference type="ARBA" id="ARBA00022801"/>
    </source>
</evidence>
<dbReference type="GO" id="GO:0071555">
    <property type="term" value="P:cell wall organization"/>
    <property type="evidence" value="ECO:0007669"/>
    <property type="project" value="UniProtKB-KW"/>
</dbReference>
<evidence type="ECO:0000313" key="22">
    <source>
        <dbReference type="EMBL" id="RZT96351.1"/>
    </source>
</evidence>
<feature type="domain" description="Penicillin-binding protein transpeptidase" evidence="20">
    <location>
        <begin position="442"/>
        <end position="679"/>
    </location>
</feature>
<dbReference type="GO" id="GO:0005886">
    <property type="term" value="C:plasma membrane"/>
    <property type="evidence" value="ECO:0007669"/>
    <property type="project" value="UniProtKB-SubCell"/>
</dbReference>
<proteinExistence type="inferred from homology"/>
<evidence type="ECO:0000256" key="6">
    <source>
        <dbReference type="ARBA" id="ARBA00022645"/>
    </source>
</evidence>
<evidence type="ECO:0000256" key="3">
    <source>
        <dbReference type="ARBA" id="ARBA00007090"/>
    </source>
</evidence>
<evidence type="ECO:0000259" key="21">
    <source>
        <dbReference type="Pfam" id="PF00912"/>
    </source>
</evidence>
<comment type="catalytic activity">
    <reaction evidence="17">
        <text>[GlcNAc-(1-&gt;4)-Mur2Ac(oyl-L-Ala-gamma-D-Glu-L-Lys-D-Ala-D-Ala)](n)-di-trans,octa-cis-undecaprenyl diphosphate + beta-D-GlcNAc-(1-&gt;4)-Mur2Ac(oyl-L-Ala-gamma-D-Glu-L-Lys-D-Ala-D-Ala)-di-trans,octa-cis-undecaprenyl diphosphate = [GlcNAc-(1-&gt;4)-Mur2Ac(oyl-L-Ala-gamma-D-Glu-L-Lys-D-Ala-D-Ala)](n+1)-di-trans,octa-cis-undecaprenyl diphosphate + di-trans,octa-cis-undecaprenyl diphosphate + H(+)</text>
        <dbReference type="Rhea" id="RHEA:23708"/>
        <dbReference type="Rhea" id="RHEA-COMP:9602"/>
        <dbReference type="Rhea" id="RHEA-COMP:9603"/>
        <dbReference type="ChEBI" id="CHEBI:15378"/>
        <dbReference type="ChEBI" id="CHEBI:58405"/>
        <dbReference type="ChEBI" id="CHEBI:60033"/>
        <dbReference type="ChEBI" id="CHEBI:78435"/>
        <dbReference type="EC" id="2.4.99.28"/>
    </reaction>
</comment>
<dbReference type="GO" id="GO:0009002">
    <property type="term" value="F:serine-type D-Ala-D-Ala carboxypeptidase activity"/>
    <property type="evidence" value="ECO:0007669"/>
    <property type="project" value="UniProtKB-EC"/>
</dbReference>
<keyword evidence="8" id="KW-0328">Glycosyltransferase</keyword>
<evidence type="ECO:0000256" key="14">
    <source>
        <dbReference type="ARBA" id="ARBA00023268"/>
    </source>
</evidence>
<name>A0A4Q7VJH1_9BACT</name>
<dbReference type="RefSeq" id="WP_130306235.1">
    <property type="nucleotide sequence ID" value="NZ_SHKN01000001.1"/>
</dbReference>
<reference evidence="22 23" key="1">
    <citation type="submission" date="2019-02" db="EMBL/GenBank/DDBJ databases">
        <title>Genomic Encyclopedia of Type Strains, Phase IV (KMG-IV): sequencing the most valuable type-strain genomes for metagenomic binning, comparative biology and taxonomic classification.</title>
        <authorList>
            <person name="Goeker M."/>
        </authorList>
    </citation>
    <scope>NUCLEOTIDE SEQUENCE [LARGE SCALE GENOMIC DNA]</scope>
    <source>
        <strain evidence="22 23">DSM 28825</strain>
    </source>
</reference>
<feature type="transmembrane region" description="Helical" evidence="19">
    <location>
        <begin position="37"/>
        <end position="64"/>
    </location>
</feature>
<evidence type="ECO:0000256" key="1">
    <source>
        <dbReference type="ARBA" id="ARBA00004236"/>
    </source>
</evidence>
<evidence type="ECO:0000256" key="7">
    <source>
        <dbReference type="ARBA" id="ARBA00022670"/>
    </source>
</evidence>
<dbReference type="GO" id="GO:0008360">
    <property type="term" value="P:regulation of cell shape"/>
    <property type="evidence" value="ECO:0007669"/>
    <property type="project" value="UniProtKB-KW"/>
</dbReference>
<evidence type="ECO:0000256" key="4">
    <source>
        <dbReference type="ARBA" id="ARBA00007739"/>
    </source>
</evidence>
<dbReference type="InterPro" id="IPR023346">
    <property type="entry name" value="Lysozyme-like_dom_sf"/>
</dbReference>
<keyword evidence="11" id="KW-0133">Cell shape</keyword>
<organism evidence="22 23">
    <name type="scientific">Ancylomarina subtilis</name>
    <dbReference type="NCBI Taxonomy" id="1639035"/>
    <lineage>
        <taxon>Bacteria</taxon>
        <taxon>Pseudomonadati</taxon>
        <taxon>Bacteroidota</taxon>
        <taxon>Bacteroidia</taxon>
        <taxon>Marinilabiliales</taxon>
        <taxon>Marinifilaceae</taxon>
        <taxon>Ancylomarina</taxon>
    </lineage>
</organism>
<dbReference type="Gene3D" id="1.10.3810.10">
    <property type="entry name" value="Biosynthetic peptidoglycan transglycosylase-like"/>
    <property type="match status" value="1"/>
</dbReference>